<evidence type="ECO:0000259" key="8">
    <source>
        <dbReference type="Pfam" id="PF07559"/>
    </source>
</evidence>
<organism evidence="10 11">
    <name type="scientific">Microvirgula aerodenitrificans</name>
    <dbReference type="NCBI Taxonomy" id="57480"/>
    <lineage>
        <taxon>Bacteria</taxon>
        <taxon>Pseudomonadati</taxon>
        <taxon>Pseudomonadota</taxon>
        <taxon>Betaproteobacteria</taxon>
        <taxon>Neisseriales</taxon>
        <taxon>Aquaspirillaceae</taxon>
        <taxon>Microvirgula</taxon>
    </lineage>
</organism>
<dbReference type="RefSeq" id="WP_107888809.1">
    <property type="nucleotide sequence ID" value="NZ_CP028519.1"/>
</dbReference>
<dbReference type="STRING" id="1122240.GCA_000620105_00578"/>
<keyword evidence="4 5" id="KW-0975">Bacterial flagellum</keyword>
<dbReference type="InterPro" id="IPR019776">
    <property type="entry name" value="Flagellar_basal_body_rod_CS"/>
</dbReference>
<dbReference type="GO" id="GO:0009424">
    <property type="term" value="C:bacterial-type flagellum hook"/>
    <property type="evidence" value="ECO:0007669"/>
    <property type="project" value="TreeGrafter"/>
</dbReference>
<dbReference type="GO" id="GO:0009425">
    <property type="term" value="C:bacterial-type flagellum basal body"/>
    <property type="evidence" value="ECO:0007669"/>
    <property type="project" value="UniProtKB-SubCell"/>
</dbReference>
<dbReference type="KEGG" id="maer:DAI18_04185"/>
<dbReference type="InterPro" id="IPR010930">
    <property type="entry name" value="Flg_bb/hook_C_dom"/>
</dbReference>
<dbReference type="Proteomes" id="UP000244173">
    <property type="component" value="Chromosome"/>
</dbReference>
<evidence type="ECO:0000256" key="1">
    <source>
        <dbReference type="ARBA" id="ARBA00004117"/>
    </source>
</evidence>
<feature type="domain" description="Flagellar hook protein FlgE/F/G-like D1" evidence="9">
    <location>
        <begin position="83"/>
        <end position="118"/>
    </location>
</feature>
<evidence type="ECO:0000256" key="4">
    <source>
        <dbReference type="ARBA" id="ARBA00023143"/>
    </source>
</evidence>
<evidence type="ECO:0000259" key="7">
    <source>
        <dbReference type="Pfam" id="PF06429"/>
    </source>
</evidence>
<dbReference type="PROSITE" id="PS00588">
    <property type="entry name" value="FLAGELLA_BB_ROD"/>
    <property type="match status" value="1"/>
</dbReference>
<proteinExistence type="inferred from homology"/>
<evidence type="ECO:0000313" key="11">
    <source>
        <dbReference type="Proteomes" id="UP000244173"/>
    </source>
</evidence>
<dbReference type="Gene3D" id="2.60.98.20">
    <property type="entry name" value="Flagellar hook protein FlgE"/>
    <property type="match status" value="1"/>
</dbReference>
<evidence type="ECO:0000256" key="2">
    <source>
        <dbReference type="ARBA" id="ARBA00009677"/>
    </source>
</evidence>
<sequence length="418" mass="44243">MAFQHGLAGINAANNQLGAIGNNIANASTVGYKGSRAEFADMFAANFYGVAATQNGIGVSTTAIAQQFKQGNVSTTGNQLDLAISGNGFFVMQNANGTTYTRNGQFQIDRNGYINNNGDFLMGWGVDSSGNVMKGSMSQLQVDTSLLAPRASDWNNSPVKFGLNLDSRVTPPANGTFSPTDPKSYNNTTSTDIYDSLGNPLSLSTYYVRTATGWDVYASVNNPNQPASATNPTLLNGGAAQSMKFNSDGSMSTSGILNFGTYNSLAAVGANPLKLTLDFTGTTQYGTEFAVNSTKQEGYAPSVLTNLQFGKDGMVTARYSNGQSKTLGQIALANFANQQGLQPIGGNRWIQSYTSGNAVINQPGSTNVGLIQSQALEDSNVDMTGELVNMITAQRYYQANAQTIKVEDALMQTLISLR</sequence>
<dbReference type="InterPro" id="IPR037058">
    <property type="entry name" value="Falgellar_hook_FlgE_sf"/>
</dbReference>
<feature type="domain" description="Flagellar hook protein FlgE D2" evidence="8">
    <location>
        <begin position="164"/>
        <end position="299"/>
    </location>
</feature>
<name>A0A2S0P7L1_9NEIS</name>
<dbReference type="GO" id="GO:0005829">
    <property type="term" value="C:cytosol"/>
    <property type="evidence" value="ECO:0007669"/>
    <property type="project" value="TreeGrafter"/>
</dbReference>
<dbReference type="InterPro" id="IPR037925">
    <property type="entry name" value="FlgE/F/G-like"/>
</dbReference>
<comment type="subcellular location">
    <subcellularLocation>
        <location evidence="1 5">Bacterial flagellum basal body</location>
    </subcellularLocation>
</comment>
<keyword evidence="11" id="KW-1185">Reference proteome</keyword>
<protein>
    <recommendedName>
        <fullName evidence="3 5">Flagellar hook protein FlgE</fullName>
    </recommendedName>
</protein>
<comment type="function">
    <text evidence="5">A flexible structure which links the flagellar filament to the drive apparatus in the basal body.</text>
</comment>
<dbReference type="InterPro" id="IPR011491">
    <property type="entry name" value="FlgE_D2"/>
</dbReference>
<keyword evidence="10" id="KW-0969">Cilium</keyword>
<accession>A0A2S0P7L1</accession>
<dbReference type="PANTHER" id="PTHR30435:SF1">
    <property type="entry name" value="FLAGELLAR HOOK PROTEIN FLGE"/>
    <property type="match status" value="1"/>
</dbReference>
<keyword evidence="10" id="KW-0966">Cell projection</keyword>
<dbReference type="Pfam" id="PF00460">
    <property type="entry name" value="Flg_bb_rod"/>
    <property type="match status" value="1"/>
</dbReference>
<dbReference type="InterPro" id="IPR020013">
    <property type="entry name" value="Flagellar_FlgE/F/G"/>
</dbReference>
<dbReference type="InterPro" id="IPR053967">
    <property type="entry name" value="LlgE_F_G-like_D1"/>
</dbReference>
<dbReference type="Pfam" id="PF07559">
    <property type="entry name" value="FlgE_D2"/>
    <property type="match status" value="1"/>
</dbReference>
<dbReference type="Pfam" id="PF06429">
    <property type="entry name" value="Flg_bbr_C"/>
    <property type="match status" value="1"/>
</dbReference>
<evidence type="ECO:0000259" key="6">
    <source>
        <dbReference type="Pfam" id="PF00460"/>
    </source>
</evidence>
<reference evidence="10 11" key="1">
    <citation type="submission" date="2018-04" db="EMBL/GenBank/DDBJ databases">
        <title>Denitrifier Microvirgula.</title>
        <authorList>
            <person name="Anderson E."/>
            <person name="Jang J."/>
            <person name="Ishii S."/>
        </authorList>
    </citation>
    <scope>NUCLEOTIDE SEQUENCE [LARGE SCALE GENOMIC DNA]</scope>
    <source>
        <strain evidence="10 11">BE2.4</strain>
    </source>
</reference>
<dbReference type="Pfam" id="PF22692">
    <property type="entry name" value="LlgE_F_G_D1"/>
    <property type="match status" value="1"/>
</dbReference>
<dbReference type="OrthoDB" id="8578401at2"/>
<dbReference type="NCBIfam" id="TIGR03506">
    <property type="entry name" value="FlgEFG_subfam"/>
    <property type="match status" value="1"/>
</dbReference>
<dbReference type="PANTHER" id="PTHR30435">
    <property type="entry name" value="FLAGELLAR PROTEIN"/>
    <property type="match status" value="1"/>
</dbReference>
<feature type="domain" description="Flagellar basal body rod protein N-terminal" evidence="6">
    <location>
        <begin position="4"/>
        <end position="33"/>
    </location>
</feature>
<evidence type="ECO:0000313" key="10">
    <source>
        <dbReference type="EMBL" id="AVY93332.1"/>
    </source>
</evidence>
<dbReference type="InterPro" id="IPR001444">
    <property type="entry name" value="Flag_bb_rod_N"/>
</dbReference>
<evidence type="ECO:0000256" key="5">
    <source>
        <dbReference type="RuleBase" id="RU362116"/>
    </source>
</evidence>
<evidence type="ECO:0000259" key="9">
    <source>
        <dbReference type="Pfam" id="PF22692"/>
    </source>
</evidence>
<gene>
    <name evidence="10" type="primary">flgE</name>
    <name evidence="10" type="ORF">DAI18_04185</name>
</gene>
<dbReference type="AlphaFoldDB" id="A0A2S0P7L1"/>
<dbReference type="EMBL" id="CP028519">
    <property type="protein sequence ID" value="AVY93332.1"/>
    <property type="molecule type" value="Genomic_DNA"/>
</dbReference>
<dbReference type="GO" id="GO:0071978">
    <property type="term" value="P:bacterial-type flagellum-dependent swarming motility"/>
    <property type="evidence" value="ECO:0007669"/>
    <property type="project" value="TreeGrafter"/>
</dbReference>
<dbReference type="NCBIfam" id="NF004238">
    <property type="entry name" value="PRK05682.1-1"/>
    <property type="match status" value="1"/>
</dbReference>
<dbReference type="SUPFAM" id="SSF117143">
    <property type="entry name" value="Flagellar hook protein flgE"/>
    <property type="match status" value="1"/>
</dbReference>
<keyword evidence="10" id="KW-0282">Flagellum</keyword>
<evidence type="ECO:0000256" key="3">
    <source>
        <dbReference type="ARBA" id="ARBA00019015"/>
    </source>
</evidence>
<comment type="similarity">
    <text evidence="2 5">Belongs to the flagella basal body rod proteins family.</text>
</comment>
<feature type="domain" description="Flagellar basal-body/hook protein C-terminal" evidence="7">
    <location>
        <begin position="372"/>
        <end position="417"/>
    </location>
</feature>